<dbReference type="PRINTS" id="PR00035">
    <property type="entry name" value="HTHGNTR"/>
</dbReference>
<dbReference type="PANTHER" id="PTHR43537:SF5">
    <property type="entry name" value="UXU OPERON TRANSCRIPTIONAL REGULATOR"/>
    <property type="match status" value="1"/>
</dbReference>
<evidence type="ECO:0000256" key="1">
    <source>
        <dbReference type="ARBA" id="ARBA00023015"/>
    </source>
</evidence>
<evidence type="ECO:0000256" key="3">
    <source>
        <dbReference type="ARBA" id="ARBA00023163"/>
    </source>
</evidence>
<dbReference type="Pfam" id="PF00392">
    <property type="entry name" value="GntR"/>
    <property type="match status" value="1"/>
</dbReference>
<keyword evidence="3" id="KW-0804">Transcription</keyword>
<organism evidence="5 6">
    <name type="scientific">Kibdelosporangium banguiense</name>
    <dbReference type="NCBI Taxonomy" id="1365924"/>
    <lineage>
        <taxon>Bacteria</taxon>
        <taxon>Bacillati</taxon>
        <taxon>Actinomycetota</taxon>
        <taxon>Actinomycetes</taxon>
        <taxon>Pseudonocardiales</taxon>
        <taxon>Pseudonocardiaceae</taxon>
        <taxon>Kibdelosporangium</taxon>
    </lineage>
</organism>
<reference evidence="5 6" key="1">
    <citation type="submission" date="2021-03" db="EMBL/GenBank/DDBJ databases">
        <title>Sequencing the genomes of 1000 actinobacteria strains.</title>
        <authorList>
            <person name="Klenk H.-P."/>
        </authorList>
    </citation>
    <scope>NUCLEOTIDE SEQUENCE [LARGE SCALE GENOMIC DNA]</scope>
    <source>
        <strain evidence="5 6">DSM 46670</strain>
    </source>
</reference>
<evidence type="ECO:0000256" key="2">
    <source>
        <dbReference type="ARBA" id="ARBA00023125"/>
    </source>
</evidence>
<dbReference type="InterPro" id="IPR008920">
    <property type="entry name" value="TF_FadR/GntR_C"/>
</dbReference>
<keyword evidence="1" id="KW-0805">Transcription regulation</keyword>
<dbReference type="SMART" id="SM00895">
    <property type="entry name" value="FCD"/>
    <property type="match status" value="1"/>
</dbReference>
<comment type="caution">
    <text evidence="5">The sequence shown here is derived from an EMBL/GenBank/DDBJ whole genome shotgun (WGS) entry which is preliminary data.</text>
</comment>
<dbReference type="SUPFAM" id="SSF46785">
    <property type="entry name" value="Winged helix' DNA-binding domain"/>
    <property type="match status" value="1"/>
</dbReference>
<accession>A0ABS4TCF4</accession>
<proteinExistence type="predicted"/>
<dbReference type="SUPFAM" id="SSF48008">
    <property type="entry name" value="GntR ligand-binding domain-like"/>
    <property type="match status" value="1"/>
</dbReference>
<evidence type="ECO:0000259" key="4">
    <source>
        <dbReference type="PROSITE" id="PS50949"/>
    </source>
</evidence>
<dbReference type="SMART" id="SM00345">
    <property type="entry name" value="HTH_GNTR"/>
    <property type="match status" value="1"/>
</dbReference>
<dbReference type="Gene3D" id="1.10.10.10">
    <property type="entry name" value="Winged helix-like DNA-binding domain superfamily/Winged helix DNA-binding domain"/>
    <property type="match status" value="1"/>
</dbReference>
<keyword evidence="2 5" id="KW-0238">DNA-binding</keyword>
<dbReference type="InterPro" id="IPR000524">
    <property type="entry name" value="Tscrpt_reg_HTH_GntR"/>
</dbReference>
<evidence type="ECO:0000313" key="6">
    <source>
        <dbReference type="Proteomes" id="UP001519332"/>
    </source>
</evidence>
<evidence type="ECO:0000313" key="5">
    <source>
        <dbReference type="EMBL" id="MBP2322113.1"/>
    </source>
</evidence>
<dbReference type="Pfam" id="PF07729">
    <property type="entry name" value="FCD"/>
    <property type="match status" value="1"/>
</dbReference>
<gene>
    <name evidence="5" type="ORF">JOF56_002498</name>
</gene>
<dbReference type="Gene3D" id="1.20.120.530">
    <property type="entry name" value="GntR ligand-binding domain-like"/>
    <property type="match status" value="1"/>
</dbReference>
<name>A0ABS4TCF4_9PSEU</name>
<dbReference type="Proteomes" id="UP001519332">
    <property type="component" value="Unassembled WGS sequence"/>
</dbReference>
<dbReference type="GO" id="GO:0003677">
    <property type="term" value="F:DNA binding"/>
    <property type="evidence" value="ECO:0007669"/>
    <property type="project" value="UniProtKB-KW"/>
</dbReference>
<dbReference type="RefSeq" id="WP_209637362.1">
    <property type="nucleotide sequence ID" value="NZ_JAGINW010000001.1"/>
</dbReference>
<dbReference type="InterPro" id="IPR036388">
    <property type="entry name" value="WH-like_DNA-bd_sf"/>
</dbReference>
<dbReference type="EMBL" id="JAGINW010000001">
    <property type="protein sequence ID" value="MBP2322113.1"/>
    <property type="molecule type" value="Genomic_DNA"/>
</dbReference>
<keyword evidence="6" id="KW-1185">Reference proteome</keyword>
<dbReference type="InterPro" id="IPR011711">
    <property type="entry name" value="GntR_C"/>
</dbReference>
<dbReference type="PANTHER" id="PTHR43537">
    <property type="entry name" value="TRANSCRIPTIONAL REGULATOR, GNTR FAMILY"/>
    <property type="match status" value="1"/>
</dbReference>
<dbReference type="InterPro" id="IPR036390">
    <property type="entry name" value="WH_DNA-bd_sf"/>
</dbReference>
<sequence>MVITRRPLREQIRDEILTRLVRGDYPVGNRINEGQLADELGVSRTPLREALAGLAQEGVLELRPNRGFWLSPVTVDEVKETYPIIGALEALALRTCNPGDLAASVPTLLDLITEMRTAPAATAGAIDDKFHNELLKSCPNQRLLEQIKSQKTVVHRYEFAYFTDPRRIDRAATQHSQIVDAIVANDISRAATELAANWDVDTEVLAEITRAAG</sequence>
<dbReference type="CDD" id="cd07377">
    <property type="entry name" value="WHTH_GntR"/>
    <property type="match status" value="1"/>
</dbReference>
<feature type="domain" description="HTH gntR-type" evidence="4">
    <location>
        <begin position="6"/>
        <end position="73"/>
    </location>
</feature>
<dbReference type="PROSITE" id="PS50949">
    <property type="entry name" value="HTH_GNTR"/>
    <property type="match status" value="1"/>
</dbReference>
<protein>
    <submittedName>
        <fullName evidence="5">DNA-binding GntR family transcriptional regulator</fullName>
    </submittedName>
</protein>